<dbReference type="RefSeq" id="WP_303300532.1">
    <property type="nucleotide sequence ID" value="NZ_BAABDA010000042.1"/>
</dbReference>
<keyword evidence="14" id="KW-1185">Reference proteome</keyword>
<dbReference type="Gene3D" id="2.170.130.10">
    <property type="entry name" value="TonB-dependent receptor, plug domain"/>
    <property type="match status" value="1"/>
</dbReference>
<comment type="similarity">
    <text evidence="8 9">Belongs to the TonB-dependent receptor family.</text>
</comment>
<evidence type="ECO:0000313" key="14">
    <source>
        <dbReference type="Proteomes" id="UP001176806"/>
    </source>
</evidence>
<dbReference type="InterPro" id="IPR023997">
    <property type="entry name" value="TonB-dep_OMP_SusC/RagA_CS"/>
</dbReference>
<dbReference type="Pfam" id="PF13715">
    <property type="entry name" value="CarbopepD_reg_2"/>
    <property type="match status" value="1"/>
</dbReference>
<dbReference type="InterPro" id="IPR000531">
    <property type="entry name" value="Beta-barrel_TonB"/>
</dbReference>
<gene>
    <name evidence="13" type="ORF">Q4Q40_04545</name>
</gene>
<feature type="domain" description="TonB-dependent receptor-like beta-barrel" evidence="11">
    <location>
        <begin position="402"/>
        <end position="938"/>
    </location>
</feature>
<evidence type="ECO:0000256" key="6">
    <source>
        <dbReference type="ARBA" id="ARBA00023136"/>
    </source>
</evidence>
<feature type="chain" id="PRO_5046391331" evidence="10">
    <location>
        <begin position="22"/>
        <end position="980"/>
    </location>
</feature>
<reference evidence="13" key="1">
    <citation type="submission" date="2023-07" db="EMBL/GenBank/DDBJ databases">
        <title>Two novel species in the genus Flavivirga.</title>
        <authorList>
            <person name="Kwon K."/>
        </authorList>
    </citation>
    <scope>NUCLEOTIDE SEQUENCE</scope>
    <source>
        <strain evidence="13">KACC 14158</strain>
    </source>
</reference>
<dbReference type="Gene3D" id="2.60.40.1120">
    <property type="entry name" value="Carboxypeptidase-like, regulatory domain"/>
    <property type="match status" value="1"/>
</dbReference>
<dbReference type="Gene3D" id="2.40.170.20">
    <property type="entry name" value="TonB-dependent receptor, beta-barrel domain"/>
    <property type="match status" value="1"/>
</dbReference>
<evidence type="ECO:0000259" key="11">
    <source>
        <dbReference type="Pfam" id="PF00593"/>
    </source>
</evidence>
<feature type="domain" description="TonB-dependent receptor plug" evidence="12">
    <location>
        <begin position="114"/>
        <end position="239"/>
    </location>
</feature>
<proteinExistence type="inferred from homology"/>
<comment type="subcellular location">
    <subcellularLocation>
        <location evidence="1 8">Cell outer membrane</location>
        <topology evidence="1 8">Multi-pass membrane protein</topology>
    </subcellularLocation>
</comment>
<keyword evidence="6 8" id="KW-0472">Membrane</keyword>
<evidence type="ECO:0000256" key="9">
    <source>
        <dbReference type="RuleBase" id="RU003357"/>
    </source>
</evidence>
<dbReference type="PROSITE" id="PS52016">
    <property type="entry name" value="TONB_DEPENDENT_REC_3"/>
    <property type="match status" value="1"/>
</dbReference>
<keyword evidence="7 8" id="KW-0998">Cell outer membrane</keyword>
<dbReference type="Pfam" id="PF07715">
    <property type="entry name" value="Plug"/>
    <property type="match status" value="1"/>
</dbReference>
<evidence type="ECO:0000256" key="4">
    <source>
        <dbReference type="ARBA" id="ARBA00022692"/>
    </source>
</evidence>
<dbReference type="InterPro" id="IPR023996">
    <property type="entry name" value="TonB-dep_OMP_SusC/RagA"/>
</dbReference>
<keyword evidence="3 8" id="KW-1134">Transmembrane beta strand</keyword>
<protein>
    <submittedName>
        <fullName evidence="13">SusC/RagA family TonB-linked outer membrane protein</fullName>
    </submittedName>
</protein>
<dbReference type="SUPFAM" id="SSF56935">
    <property type="entry name" value="Porins"/>
    <property type="match status" value="1"/>
</dbReference>
<organism evidence="13 14">
    <name type="scientific">Flavivirga jejuensis</name>
    <dbReference type="NCBI Taxonomy" id="870487"/>
    <lineage>
        <taxon>Bacteria</taxon>
        <taxon>Pseudomonadati</taxon>
        <taxon>Bacteroidota</taxon>
        <taxon>Flavobacteriia</taxon>
        <taxon>Flavobacteriales</taxon>
        <taxon>Flavobacteriaceae</taxon>
        <taxon>Flavivirga</taxon>
    </lineage>
</organism>
<evidence type="ECO:0000256" key="3">
    <source>
        <dbReference type="ARBA" id="ARBA00022452"/>
    </source>
</evidence>
<feature type="signal peptide" evidence="10">
    <location>
        <begin position="1"/>
        <end position="21"/>
    </location>
</feature>
<evidence type="ECO:0000256" key="2">
    <source>
        <dbReference type="ARBA" id="ARBA00022448"/>
    </source>
</evidence>
<dbReference type="EMBL" id="JAUOEL010000001">
    <property type="protein sequence ID" value="MDO5973446.1"/>
    <property type="molecule type" value="Genomic_DNA"/>
</dbReference>
<evidence type="ECO:0000256" key="7">
    <source>
        <dbReference type="ARBA" id="ARBA00023237"/>
    </source>
</evidence>
<name>A0ABT8WJV9_9FLAO</name>
<comment type="caution">
    <text evidence="13">The sequence shown here is derived from an EMBL/GenBank/DDBJ whole genome shotgun (WGS) entry which is preliminary data.</text>
</comment>
<evidence type="ECO:0000256" key="5">
    <source>
        <dbReference type="ARBA" id="ARBA00023077"/>
    </source>
</evidence>
<dbReference type="Pfam" id="PF00593">
    <property type="entry name" value="TonB_dep_Rec_b-barrel"/>
    <property type="match status" value="1"/>
</dbReference>
<dbReference type="InterPro" id="IPR037066">
    <property type="entry name" value="Plug_dom_sf"/>
</dbReference>
<keyword evidence="2 8" id="KW-0813">Transport</keyword>
<dbReference type="InterPro" id="IPR039426">
    <property type="entry name" value="TonB-dep_rcpt-like"/>
</dbReference>
<accession>A0ABT8WJV9</accession>
<dbReference type="SUPFAM" id="SSF49464">
    <property type="entry name" value="Carboxypeptidase regulatory domain-like"/>
    <property type="match status" value="1"/>
</dbReference>
<evidence type="ECO:0000256" key="8">
    <source>
        <dbReference type="PROSITE-ProRule" id="PRU01360"/>
    </source>
</evidence>
<dbReference type="InterPro" id="IPR036942">
    <property type="entry name" value="Beta-barrel_TonB_sf"/>
</dbReference>
<keyword evidence="10" id="KW-0732">Signal</keyword>
<dbReference type="NCBIfam" id="TIGR04056">
    <property type="entry name" value="OMP_RagA_SusC"/>
    <property type="match status" value="1"/>
</dbReference>
<dbReference type="Proteomes" id="UP001176806">
    <property type="component" value="Unassembled WGS sequence"/>
</dbReference>
<evidence type="ECO:0000256" key="1">
    <source>
        <dbReference type="ARBA" id="ARBA00004571"/>
    </source>
</evidence>
<evidence type="ECO:0000256" key="10">
    <source>
        <dbReference type="SAM" id="SignalP"/>
    </source>
</evidence>
<keyword evidence="4 8" id="KW-0812">Transmembrane</keyword>
<keyword evidence="5 9" id="KW-0798">TonB box</keyword>
<evidence type="ECO:0000259" key="12">
    <source>
        <dbReference type="Pfam" id="PF07715"/>
    </source>
</evidence>
<sequence length="980" mass="106205">MKKLKLLIMVCLVGFSFTSWAQSKVTGKVTDEQNIPIAGVNVLIKGTVTGTATDFDGKYSINASNGDILVFSYLGYLTMEVTYTRQSSLNVKLQEDTAQLEEIVLVGYGGVKSKDLTGSVKVIGTKDFNKGISNSPGQLLQGKMAGVNVTTGSGEPGSAVDINIRGVSSITTSSNPLFVVDGVPLDGGSSGSNGLDGIGGTTRSKSPLNFLNPKDIESITVLKDASATAIYGTRASNGVVLIKTKKGKVGKTKVTFSTSTGFSTVARDIDLLSASEYREQTSRLGPLLDTPRTPESYIDAANANTDWQDEIYQTAQVNNYNLGFSGGAGTTTYNVSLSYLDQEGVVKTTGHESVTGRLNVGTSLLDDRLKFRANLTAANLTDESQALGSVIIGALRANPTSAVFDDDGEVTTRTGATDNPVSFFDLYRDRAESKRVLANFTTTYTIIDGLDYKINFGYENSDTDRFFRLFNNSDDGGDQTEDQIVQDSREDSNLLIENFLTYTKSYDKWNFDVLAGHSYQTFNNKSLRIERADFGGIRDIDPIFNLGVAQGATTIESGNSERKLQSFFGRFNANFLDKYLITASLRADGSSVFGDNNKYGYFPAVGLGWKINEEAFLENSDVFSNLKLRLGWGQTGNQNIPVGAAQPSLDTDFDNSFTFNGTTVVNGVNTTRTANPDLKWEVTEQYNVGIDWGILNGKISGTFDYFHKNTTDLFLEVSASVPALTEETYTNSDAEIINQGFEFALNVNAIRTDNFSLDFSGNISLLDNNIKGLATDVFVGEIFGPSTSGETSSIFTNGESAGSFFLRKFEGFDSNGEEILSDAEIVGDALPNTIYGFNINASYKNFDLALGFNGVSGVDIFNNTARAYSSAASLAQNGNNIFREYLDLNENPSSAQISSSRYIEDGSFLRLNNATLGWNVKNDTFLDSLRIYLTGQNLFVITDYSGYDPEINTGGGNVYGVDFGGYPRPRTIILGLDLSF</sequence>
<evidence type="ECO:0000313" key="13">
    <source>
        <dbReference type="EMBL" id="MDO5973446.1"/>
    </source>
</evidence>
<dbReference type="InterPro" id="IPR012910">
    <property type="entry name" value="Plug_dom"/>
</dbReference>
<dbReference type="InterPro" id="IPR008969">
    <property type="entry name" value="CarboxyPept-like_regulatory"/>
</dbReference>
<dbReference type="NCBIfam" id="TIGR04057">
    <property type="entry name" value="SusC_RagA_signa"/>
    <property type="match status" value="1"/>
</dbReference>